<dbReference type="GO" id="GO:0120230">
    <property type="term" value="F:recombinase activator activity"/>
    <property type="evidence" value="ECO:0007669"/>
    <property type="project" value="TreeGrafter"/>
</dbReference>
<accession>A0A422NZE2</accession>
<dbReference type="PANTHER" id="PTHR15938:SF0">
    <property type="entry name" value="HOMOLOGOUS-PAIRING PROTEIN 2 HOMOLOG"/>
    <property type="match status" value="1"/>
</dbReference>
<comment type="caution">
    <text evidence="8">The sequence shown here is derived from an EMBL/GenBank/DDBJ whole genome shotgun (WGS) entry which is preliminary data.</text>
</comment>
<dbReference type="GO" id="GO:0120231">
    <property type="term" value="C:DNA recombinase auxiliary factor complex"/>
    <property type="evidence" value="ECO:0007669"/>
    <property type="project" value="TreeGrafter"/>
</dbReference>
<dbReference type="GO" id="GO:0003690">
    <property type="term" value="F:double-stranded DNA binding"/>
    <property type="evidence" value="ECO:0007669"/>
    <property type="project" value="TreeGrafter"/>
</dbReference>
<name>A0A422NZE2_9TRYP</name>
<protein>
    <submittedName>
        <fullName evidence="8">26S proteasome regulatory subunit, ATPase 3, interacting protein</fullName>
    </submittedName>
</protein>
<dbReference type="RefSeq" id="XP_029226289.1">
    <property type="nucleotide sequence ID" value="XM_029373594.1"/>
</dbReference>
<feature type="coiled-coil region" evidence="6">
    <location>
        <begin position="93"/>
        <end position="150"/>
    </location>
</feature>
<evidence type="ECO:0000256" key="2">
    <source>
        <dbReference type="ARBA" id="ARBA00007922"/>
    </source>
</evidence>
<gene>
    <name evidence="8" type="ORF">Tco025E_06722</name>
</gene>
<evidence type="ECO:0000256" key="1">
    <source>
        <dbReference type="ARBA" id="ARBA00004123"/>
    </source>
</evidence>
<dbReference type="GO" id="GO:0000709">
    <property type="term" value="P:meiotic joint molecule formation"/>
    <property type="evidence" value="ECO:0007669"/>
    <property type="project" value="TreeGrafter"/>
</dbReference>
<keyword evidence="8" id="KW-0647">Proteasome</keyword>
<keyword evidence="3" id="KW-0233">DNA recombination</keyword>
<dbReference type="GO" id="GO:0010774">
    <property type="term" value="P:meiotic strand invasion involved in reciprocal meiotic recombination"/>
    <property type="evidence" value="ECO:0007669"/>
    <property type="project" value="TreeGrafter"/>
</dbReference>
<dbReference type="GO" id="GO:0000794">
    <property type="term" value="C:condensed nuclear chromosome"/>
    <property type="evidence" value="ECO:0007669"/>
    <property type="project" value="TreeGrafter"/>
</dbReference>
<keyword evidence="4" id="KW-0539">Nucleus</keyword>
<keyword evidence="6" id="KW-0175">Coiled coil</keyword>
<dbReference type="Proteomes" id="UP000284403">
    <property type="component" value="Unassembled WGS sequence"/>
</dbReference>
<sequence>MAPKKAARNSGGSDAEAAILQWFECEGEPATAQSLTDALGSKFGKALVQSVLEQCVGEQRLQAKDVKKARFYFPPAPAAAESHGGDCPVDPARLELMQQLQRHTRSLSELSAELNTLLQRPSASERASNIARLSAERATLTQSLEAVKLERNKRRDAAHDEDIYLLIRRYNRARELWRERKRMTERVIDAILGDSCDPKDLADHFGLVSDKEANVSLTETAIALPRVEGPAGV</sequence>
<evidence type="ECO:0000313" key="9">
    <source>
        <dbReference type="Proteomes" id="UP000284403"/>
    </source>
</evidence>
<evidence type="ECO:0000256" key="3">
    <source>
        <dbReference type="ARBA" id="ARBA00023172"/>
    </source>
</evidence>
<dbReference type="OrthoDB" id="272266at2759"/>
<evidence type="ECO:0000259" key="7">
    <source>
        <dbReference type="Pfam" id="PF07106"/>
    </source>
</evidence>
<comment type="subcellular location">
    <subcellularLocation>
        <location evidence="1">Nucleus</location>
    </subcellularLocation>
</comment>
<dbReference type="GO" id="GO:0000502">
    <property type="term" value="C:proteasome complex"/>
    <property type="evidence" value="ECO:0007669"/>
    <property type="project" value="UniProtKB-KW"/>
</dbReference>
<evidence type="ECO:0000313" key="8">
    <source>
        <dbReference type="EMBL" id="RNF10847.1"/>
    </source>
</evidence>
<dbReference type="PANTHER" id="PTHR15938">
    <property type="entry name" value="TBP-1 INTERACTING PROTEIN"/>
    <property type="match status" value="1"/>
</dbReference>
<evidence type="ECO:0000256" key="5">
    <source>
        <dbReference type="ARBA" id="ARBA00023254"/>
    </source>
</evidence>
<dbReference type="InterPro" id="IPR036388">
    <property type="entry name" value="WH-like_DNA-bd_sf"/>
</dbReference>
<evidence type="ECO:0000256" key="4">
    <source>
        <dbReference type="ARBA" id="ARBA00023242"/>
    </source>
</evidence>
<keyword evidence="9" id="KW-1185">Reference proteome</keyword>
<dbReference type="EMBL" id="MKKU01000473">
    <property type="protein sequence ID" value="RNF10847.1"/>
    <property type="molecule type" value="Genomic_DNA"/>
</dbReference>
<dbReference type="GeneID" id="40320333"/>
<dbReference type="Pfam" id="PF07106">
    <property type="entry name" value="WHD_TBPIP"/>
    <property type="match status" value="1"/>
</dbReference>
<proteinExistence type="inferred from homology"/>
<dbReference type="AlphaFoldDB" id="A0A422NZE2"/>
<dbReference type="InterPro" id="IPR010776">
    <property type="entry name" value="Hop2_WH_dom"/>
</dbReference>
<evidence type="ECO:0000256" key="6">
    <source>
        <dbReference type="SAM" id="Coils"/>
    </source>
</evidence>
<keyword evidence="5" id="KW-0469">Meiosis</keyword>
<dbReference type="GO" id="GO:0007129">
    <property type="term" value="P:homologous chromosome pairing at meiosis"/>
    <property type="evidence" value="ECO:0007669"/>
    <property type="project" value="TreeGrafter"/>
</dbReference>
<dbReference type="Gene3D" id="1.10.10.10">
    <property type="entry name" value="Winged helix-like DNA-binding domain superfamily/Winged helix DNA-binding domain"/>
    <property type="match status" value="1"/>
</dbReference>
<organism evidence="8 9">
    <name type="scientific">Trypanosoma conorhini</name>
    <dbReference type="NCBI Taxonomy" id="83891"/>
    <lineage>
        <taxon>Eukaryota</taxon>
        <taxon>Discoba</taxon>
        <taxon>Euglenozoa</taxon>
        <taxon>Kinetoplastea</taxon>
        <taxon>Metakinetoplastina</taxon>
        <taxon>Trypanosomatida</taxon>
        <taxon>Trypanosomatidae</taxon>
        <taxon>Trypanosoma</taxon>
    </lineage>
</organism>
<comment type="similarity">
    <text evidence="2">Belongs to the HOP2 family.</text>
</comment>
<reference evidence="8 9" key="1">
    <citation type="journal article" date="2018" name="BMC Genomics">
        <title>Genomic comparison of Trypanosoma conorhini and Trypanosoma rangeli to Trypanosoma cruzi strains of high and low virulence.</title>
        <authorList>
            <person name="Bradwell K.R."/>
            <person name="Koparde V.N."/>
            <person name="Matveyev A.V."/>
            <person name="Serrano M.G."/>
            <person name="Alves J.M."/>
            <person name="Parikh H."/>
            <person name="Huang B."/>
            <person name="Lee V."/>
            <person name="Espinosa-Alvarez O."/>
            <person name="Ortiz P.A."/>
            <person name="Costa-Martins A.G."/>
            <person name="Teixeira M.M."/>
            <person name="Buck G.A."/>
        </authorList>
    </citation>
    <scope>NUCLEOTIDE SEQUENCE [LARGE SCALE GENOMIC DNA]</scope>
    <source>
        <strain evidence="8 9">025E</strain>
    </source>
</reference>
<feature type="domain" description="Homologous-pairing protein 2 winged helix" evidence="7">
    <location>
        <begin position="14"/>
        <end position="73"/>
    </location>
</feature>